<evidence type="ECO:0000256" key="1">
    <source>
        <dbReference type="SAM" id="SignalP"/>
    </source>
</evidence>
<dbReference type="PATRIC" id="fig|442.7.peg.2217"/>
<gene>
    <name evidence="2" type="ORF">AD929_11725</name>
</gene>
<dbReference type="RefSeq" id="WP_062497104.1">
    <property type="nucleotide sequence ID" value="NZ_LHZB01000117.1"/>
</dbReference>
<sequence>MNLRFIAVSAVLFLCSGIALAQAPIQLRGGGIQGQRTNTTWKIGPDGIAHFAALDPETGIGGQKLGDIMTQVNAAVSSAQNAVTKDTVNTPGGVAGMDANGAVTADLRPQIASLGADIFGSYLTNNFVGGFDPQRGYEADLIGGWNRYADGSYMTRQVLQQTDPYGPYSAGCGYAINVGATYTQQSPMSEGNPPGGAGAVVGVGGFDTAAHCILAGNTPARMVLPVSGYTATTVQLSAPLTASQAARIHPNMYITTNSPNTALTVSNTAGELPKKNLYAAYVRTAPATGDTSITVWAWDVPGLGTGVAGQVPQTVTLDTVWSKYSVPVVFLGGGAAGSMFGSNWFFSLQAADLTPSATTQSLIHQITPLELDGPFIQGGAAPNNSVDWQGISMNAGNQPAALTTDSRQLLIGGNINHHIQFDGGAGNWLIDGDNAYLPSLKNQSLSSGNPAQLYQEWDQWIGGANRIRFLLWNSFSNPAAPIGWEQAVVHLGPTVDGDPVQQGDPGGSKQADLEWNVGGNYGSISLCGFAASCGLRVNGDGTVNISGAVSAGAINSSSLTSTGAVSGQSLAATAGISGASANISGQTTTGTLVTNGEALLNGDAALMSGAKLWIRPVTLNNGLMGAWCAPDSYTLATCSNIGAAITLRVSGDLQSSNGSNDPFWGTNGNLSGFHPDGHGNWNTTTDTPNGGAFRDAAYTLASLPTANETDGNHLWCSDCKLNSITGVEVYWHASAAKWTDGQNNALVN</sequence>
<keyword evidence="1" id="KW-0732">Signal</keyword>
<accession>A0A149QSK8</accession>
<evidence type="ECO:0000313" key="2">
    <source>
        <dbReference type="EMBL" id="KXV00293.1"/>
    </source>
</evidence>
<dbReference type="AlphaFoldDB" id="A0A149QSK8"/>
<feature type="chain" id="PRO_5007552867" evidence="1">
    <location>
        <begin position="22"/>
        <end position="748"/>
    </location>
</feature>
<protein>
    <submittedName>
        <fullName evidence="2">Uncharacterized protein</fullName>
    </submittedName>
</protein>
<organism evidence="2 3">
    <name type="scientific">Gluconobacter potus</name>
    <dbReference type="NCBI Taxonomy" id="2724927"/>
    <lineage>
        <taxon>Bacteria</taxon>
        <taxon>Pseudomonadati</taxon>
        <taxon>Pseudomonadota</taxon>
        <taxon>Alphaproteobacteria</taxon>
        <taxon>Acetobacterales</taxon>
        <taxon>Acetobacteraceae</taxon>
        <taxon>Gluconobacter</taxon>
    </lineage>
</organism>
<comment type="caution">
    <text evidence="2">The sequence shown here is derived from an EMBL/GenBank/DDBJ whole genome shotgun (WGS) entry which is preliminary data.</text>
</comment>
<evidence type="ECO:0000313" key="3">
    <source>
        <dbReference type="Proteomes" id="UP000075573"/>
    </source>
</evidence>
<dbReference type="Proteomes" id="UP000075573">
    <property type="component" value="Unassembled WGS sequence"/>
</dbReference>
<reference evidence="2 3" key="1">
    <citation type="submission" date="2015-06" db="EMBL/GenBank/DDBJ databases">
        <title>Improved classification and identification of acetic acid bacteria using matrix-assisted laser desorption/ionization time-of-flight mass spectrometry; Gluconobacter nephelii and Gluconobacter uchimurae are later heterotypic synonyms of Gluconobacter japonicus and Gluconobacter oxydans, respectively.</title>
        <authorList>
            <person name="Li L."/>
            <person name="Cleenwerck I."/>
            <person name="De Vuyst L."/>
            <person name="Vandamme P."/>
        </authorList>
    </citation>
    <scope>NUCLEOTIDE SEQUENCE [LARGE SCALE GENOMIC DNA]</scope>
    <source>
        <strain evidence="2 3">LMG 1764</strain>
    </source>
</reference>
<name>A0A149QSK8_9PROT</name>
<feature type="signal peptide" evidence="1">
    <location>
        <begin position="1"/>
        <end position="21"/>
    </location>
</feature>
<proteinExistence type="predicted"/>
<dbReference type="EMBL" id="LHZB01000117">
    <property type="protein sequence ID" value="KXV00293.1"/>
    <property type="molecule type" value="Genomic_DNA"/>
</dbReference>